<accession>A0ABY7HNQ3</accession>
<dbReference type="InterPro" id="IPR019292">
    <property type="entry name" value="McrC"/>
</dbReference>
<dbReference type="RefSeq" id="WP_269127972.1">
    <property type="nucleotide sequence ID" value="NZ_CP114058.1"/>
</dbReference>
<gene>
    <name evidence="1" type="ORF">O1V66_19925</name>
</gene>
<sequence>MLYAARVLNSHKSGSAGINTQNHTLLDIFVQHFCQDVHVLLLQGKLKSYVTQEDNLPVLRGRLAIPQHIKHNMVHRERLYCRFDEFSDDILVNQIIRFTLKLLIPQVRSRQTKTTLHELLMHFDGIHETAITIQTFKKLNNDRFSLRYQPVIEQCRLFVSGMKPDILAGGIALFSLLFDMNRLFEAWVAELLKPWAHQKGWYLRTQGPRRYLAQRQDNGHDVFQMRPDIAFVDEKDNVVMIADTKWKLLNSDDRKFGINQADAYQLYAYAGRYSIPHVQMIYPAQIGLGKSFKFQMAGVHQSMLTVKTVAIEKLKSLEWSIE</sequence>
<keyword evidence="1" id="KW-0378">Hydrolase</keyword>
<keyword evidence="1" id="KW-0540">Nuclease</keyword>
<dbReference type="PANTHER" id="PTHR38733:SF1">
    <property type="entry name" value="TYPE IV METHYL-DIRECTED RESTRICTION ENZYME ECOKMCRBC"/>
    <property type="match status" value="1"/>
</dbReference>
<evidence type="ECO:0000313" key="2">
    <source>
        <dbReference type="Proteomes" id="UP001164712"/>
    </source>
</evidence>
<dbReference type="GO" id="GO:0004519">
    <property type="term" value="F:endonuclease activity"/>
    <property type="evidence" value="ECO:0007669"/>
    <property type="project" value="UniProtKB-KW"/>
</dbReference>
<dbReference type="Proteomes" id="UP001164712">
    <property type="component" value="Chromosome"/>
</dbReference>
<name>A0ABY7HNQ3_9GAMM</name>
<proteinExistence type="predicted"/>
<reference evidence="1" key="1">
    <citation type="submission" date="2022-12" db="EMBL/GenBank/DDBJ databases">
        <title>Complete genome sequence of an Australian strain of Rouxiella badensis DAR84756 and resolution of the R. badensis DSM100043 and R. chamberiensis DSM28324 genomes.</title>
        <authorList>
            <person name="Paul S."/>
            <person name="Anderson P.J."/>
            <person name="Maynard G."/>
            <person name="Dyall-Smith M."/>
            <person name="Kudinha T."/>
        </authorList>
    </citation>
    <scope>NUCLEOTIDE SEQUENCE</scope>
    <source>
        <strain evidence="1">DSM 28324</strain>
    </source>
</reference>
<dbReference type="EMBL" id="CP114058">
    <property type="protein sequence ID" value="WAT01008.1"/>
    <property type="molecule type" value="Genomic_DNA"/>
</dbReference>
<evidence type="ECO:0000313" key="1">
    <source>
        <dbReference type="EMBL" id="WAT01008.1"/>
    </source>
</evidence>
<keyword evidence="2" id="KW-1185">Reference proteome</keyword>
<organism evidence="1 2">
    <name type="scientific">Rouxiella chamberiensis</name>
    <dbReference type="NCBI Taxonomy" id="1513468"/>
    <lineage>
        <taxon>Bacteria</taxon>
        <taxon>Pseudomonadati</taxon>
        <taxon>Pseudomonadota</taxon>
        <taxon>Gammaproteobacteria</taxon>
        <taxon>Enterobacterales</taxon>
        <taxon>Yersiniaceae</taxon>
        <taxon>Rouxiella</taxon>
    </lineage>
</organism>
<keyword evidence="1" id="KW-0255">Endonuclease</keyword>
<dbReference type="PANTHER" id="PTHR38733">
    <property type="entry name" value="PROTEIN MCRC"/>
    <property type="match status" value="1"/>
</dbReference>
<dbReference type="Pfam" id="PF10117">
    <property type="entry name" value="McrBC"/>
    <property type="match status" value="1"/>
</dbReference>
<protein>
    <submittedName>
        <fullName evidence="1">Restriction endonuclease</fullName>
    </submittedName>
</protein>